<evidence type="ECO:0000313" key="4">
    <source>
        <dbReference type="Proteomes" id="UP001060771"/>
    </source>
</evidence>
<dbReference type="EMBL" id="AP026830">
    <property type="protein sequence ID" value="BDR91666.1"/>
    <property type="molecule type" value="Genomic_DNA"/>
</dbReference>
<reference evidence="4" key="3">
    <citation type="submission" date="2022-09" db="EMBL/GenBank/DDBJ databases">
        <title>Complete genome sequence of Vulcanisaeta souniana.</title>
        <authorList>
            <person name="Kato S."/>
            <person name="Itoh T."/>
            <person name="Ohkuma M."/>
        </authorList>
    </citation>
    <scope>NUCLEOTIDE SEQUENCE [LARGE SCALE GENOMIC DNA]</scope>
    <source>
        <strain evidence="4">JCM 11219</strain>
    </source>
</reference>
<evidence type="ECO:0000313" key="2">
    <source>
        <dbReference type="EMBL" id="GGI71498.1"/>
    </source>
</evidence>
<dbReference type="RefSeq" id="WP_054843505.1">
    <property type="nucleotide sequence ID" value="NZ_AP026830.1"/>
</dbReference>
<dbReference type="Proteomes" id="UP001060771">
    <property type="component" value="Chromosome"/>
</dbReference>
<sequence>MVISGLVKREFLLKLVDRAVESVVITVPINQTLEDYVDYLTDGVISSLKIKVINTDNKILDIVYQLYGIVKQLVKDGKKKVLRALGRDAINAVHASMINATFITKDHSFVDALKKLSNNVNCNESVMPDLRITNCSLTIMLGTTQLKIHVMLPVNPTITKE</sequence>
<dbReference type="EMBL" id="BMNM01000001">
    <property type="protein sequence ID" value="GGI71498.1"/>
    <property type="molecule type" value="Genomic_DNA"/>
</dbReference>
<dbReference type="Proteomes" id="UP000657075">
    <property type="component" value="Unassembled WGS sequence"/>
</dbReference>
<protein>
    <submittedName>
        <fullName evidence="2">Uncharacterized protein</fullName>
    </submittedName>
</protein>
<reference evidence="1" key="4">
    <citation type="journal article" date="2023" name="Microbiol. Resour. Announc.">
        <title>Complete Genome Sequence of Vulcanisaeta souniana Strain IC-059, a Hyperthermophilic Archaeon Isolated from Hot Spring Water in Japan.</title>
        <authorList>
            <person name="Kato S."/>
            <person name="Itoh T."/>
            <person name="Wu L."/>
            <person name="Ma J."/>
            <person name="Ohkuma M."/>
        </authorList>
    </citation>
    <scope>NUCLEOTIDE SEQUENCE</scope>
    <source>
        <strain evidence="1">JCM 11219</strain>
    </source>
</reference>
<organism evidence="2 3">
    <name type="scientific">Vulcanisaeta souniana JCM 11219</name>
    <dbReference type="NCBI Taxonomy" id="1293586"/>
    <lineage>
        <taxon>Archaea</taxon>
        <taxon>Thermoproteota</taxon>
        <taxon>Thermoprotei</taxon>
        <taxon>Thermoproteales</taxon>
        <taxon>Thermoproteaceae</taxon>
        <taxon>Vulcanisaeta</taxon>
    </lineage>
</organism>
<reference evidence="2" key="2">
    <citation type="submission" date="2020-09" db="EMBL/GenBank/DDBJ databases">
        <authorList>
            <person name="Sun Q."/>
            <person name="Ohkuma M."/>
        </authorList>
    </citation>
    <scope>NUCLEOTIDE SEQUENCE</scope>
    <source>
        <strain evidence="2">JCM 11219</strain>
    </source>
</reference>
<accession>A0A830E0T7</accession>
<dbReference type="OrthoDB" id="374445at2157"/>
<evidence type="ECO:0000313" key="1">
    <source>
        <dbReference type="EMBL" id="BDR91666.1"/>
    </source>
</evidence>
<evidence type="ECO:0000313" key="3">
    <source>
        <dbReference type="Proteomes" id="UP000657075"/>
    </source>
</evidence>
<gene>
    <name evidence="2" type="ORF">GCM10007112_05360</name>
    <name evidence="1" type="ORF">Vsou_07590</name>
</gene>
<dbReference type="GeneID" id="76206312"/>
<reference evidence="2" key="1">
    <citation type="journal article" date="2014" name="Int. J. Syst. Evol. Microbiol.">
        <title>Complete genome sequence of Corynebacterium casei LMG S-19264T (=DSM 44701T), isolated from a smear-ripened cheese.</title>
        <authorList>
            <consortium name="US DOE Joint Genome Institute (JGI-PGF)"/>
            <person name="Walter F."/>
            <person name="Albersmeier A."/>
            <person name="Kalinowski J."/>
            <person name="Ruckert C."/>
        </authorList>
    </citation>
    <scope>NUCLEOTIDE SEQUENCE</scope>
    <source>
        <strain evidence="2">JCM 11219</strain>
    </source>
</reference>
<dbReference type="AlphaFoldDB" id="A0A830E0T7"/>
<proteinExistence type="predicted"/>
<keyword evidence="4" id="KW-1185">Reference proteome</keyword>
<name>A0A830E0T7_9CREN</name>